<keyword evidence="16" id="KW-1185">Reference proteome</keyword>
<comment type="cofactor">
    <cofactor evidence="1 13">
        <name>heme</name>
        <dbReference type="ChEBI" id="CHEBI:30413"/>
    </cofactor>
</comment>
<feature type="binding site" description="axial binding residue" evidence="13">
    <location>
        <position position="472"/>
    </location>
    <ligand>
        <name>heme</name>
        <dbReference type="ChEBI" id="CHEBI:30413"/>
    </ligand>
    <ligandPart>
        <name>Fe</name>
        <dbReference type="ChEBI" id="CHEBI:18248"/>
    </ligandPart>
</feature>
<evidence type="ECO:0000256" key="9">
    <source>
        <dbReference type="ARBA" id="ARBA00023002"/>
    </source>
</evidence>
<accession>A0A8K0C4Z4</accession>
<keyword evidence="12" id="KW-0472">Membrane</keyword>
<dbReference type="GO" id="GO:0016705">
    <property type="term" value="F:oxidoreductase activity, acting on paired donors, with incorporation or reduction of molecular oxygen"/>
    <property type="evidence" value="ECO:0007669"/>
    <property type="project" value="InterPro"/>
</dbReference>
<name>A0A8K0C4Z4_IGNLU</name>
<comment type="subcellular location">
    <subcellularLocation>
        <location evidence="3">Endoplasmic reticulum membrane</location>
        <topology evidence="3">Peripheral membrane protein</topology>
    </subcellularLocation>
    <subcellularLocation>
        <location evidence="2">Microsome membrane</location>
        <topology evidence="2">Peripheral membrane protein</topology>
    </subcellularLocation>
</comment>
<dbReference type="InterPro" id="IPR050476">
    <property type="entry name" value="Insect_CytP450_Detox"/>
</dbReference>
<keyword evidence="10 13" id="KW-0408">Iron</keyword>
<dbReference type="GO" id="GO:0004497">
    <property type="term" value="F:monooxygenase activity"/>
    <property type="evidence" value="ECO:0007669"/>
    <property type="project" value="UniProtKB-KW"/>
</dbReference>
<gene>
    <name evidence="15" type="ORF">ILUMI_27519</name>
</gene>
<dbReference type="AlphaFoldDB" id="A0A8K0C4Z4"/>
<evidence type="ECO:0000256" key="12">
    <source>
        <dbReference type="ARBA" id="ARBA00023136"/>
    </source>
</evidence>
<evidence type="ECO:0000256" key="8">
    <source>
        <dbReference type="ARBA" id="ARBA00022848"/>
    </source>
</evidence>
<dbReference type="PROSITE" id="PS00086">
    <property type="entry name" value="CYTOCHROME_P450"/>
    <property type="match status" value="1"/>
</dbReference>
<evidence type="ECO:0000256" key="6">
    <source>
        <dbReference type="ARBA" id="ARBA00022723"/>
    </source>
</evidence>
<keyword evidence="11 14" id="KW-0503">Monooxygenase</keyword>
<dbReference type="PANTHER" id="PTHR24292">
    <property type="entry name" value="CYTOCHROME P450"/>
    <property type="match status" value="1"/>
</dbReference>
<dbReference type="CDD" id="cd11056">
    <property type="entry name" value="CYP6-like"/>
    <property type="match status" value="1"/>
</dbReference>
<comment type="similarity">
    <text evidence="4 14">Belongs to the cytochrome P450 family.</text>
</comment>
<dbReference type="FunFam" id="1.10.630.10:FF:000042">
    <property type="entry name" value="Cytochrome P450"/>
    <property type="match status" value="1"/>
</dbReference>
<dbReference type="InterPro" id="IPR002401">
    <property type="entry name" value="Cyt_P450_E_grp-I"/>
</dbReference>
<dbReference type="OrthoDB" id="2789670at2759"/>
<dbReference type="InterPro" id="IPR036396">
    <property type="entry name" value="Cyt_P450_sf"/>
</dbReference>
<organism evidence="15 16">
    <name type="scientific">Ignelater luminosus</name>
    <name type="common">Cucubano</name>
    <name type="synonym">Pyrophorus luminosus</name>
    <dbReference type="NCBI Taxonomy" id="2038154"/>
    <lineage>
        <taxon>Eukaryota</taxon>
        <taxon>Metazoa</taxon>
        <taxon>Ecdysozoa</taxon>
        <taxon>Arthropoda</taxon>
        <taxon>Hexapoda</taxon>
        <taxon>Insecta</taxon>
        <taxon>Pterygota</taxon>
        <taxon>Neoptera</taxon>
        <taxon>Endopterygota</taxon>
        <taxon>Coleoptera</taxon>
        <taxon>Polyphaga</taxon>
        <taxon>Elateriformia</taxon>
        <taxon>Elateroidea</taxon>
        <taxon>Elateridae</taxon>
        <taxon>Agrypninae</taxon>
        <taxon>Pyrophorini</taxon>
        <taxon>Ignelater</taxon>
    </lineage>
</organism>
<evidence type="ECO:0000256" key="14">
    <source>
        <dbReference type="RuleBase" id="RU000461"/>
    </source>
</evidence>
<dbReference type="InterPro" id="IPR001128">
    <property type="entry name" value="Cyt_P450"/>
</dbReference>
<evidence type="ECO:0000256" key="11">
    <source>
        <dbReference type="ARBA" id="ARBA00023033"/>
    </source>
</evidence>
<keyword evidence="9 14" id="KW-0560">Oxidoreductase</keyword>
<proteinExistence type="inferred from homology"/>
<evidence type="ECO:0000256" key="10">
    <source>
        <dbReference type="ARBA" id="ARBA00023004"/>
    </source>
</evidence>
<keyword evidence="7" id="KW-0256">Endoplasmic reticulum</keyword>
<dbReference type="PRINTS" id="PR00463">
    <property type="entry name" value="EP450I"/>
</dbReference>
<keyword evidence="8" id="KW-0492">Microsome</keyword>
<dbReference type="Pfam" id="PF00067">
    <property type="entry name" value="p450"/>
    <property type="match status" value="1"/>
</dbReference>
<evidence type="ECO:0000256" key="2">
    <source>
        <dbReference type="ARBA" id="ARBA00004174"/>
    </source>
</evidence>
<dbReference type="PANTHER" id="PTHR24292:SF54">
    <property type="entry name" value="CYP9F3-RELATED"/>
    <property type="match status" value="1"/>
</dbReference>
<keyword evidence="6 13" id="KW-0479">Metal-binding</keyword>
<reference evidence="15" key="1">
    <citation type="submission" date="2019-08" db="EMBL/GenBank/DDBJ databases">
        <title>The genome of the North American firefly Photinus pyralis.</title>
        <authorList>
            <consortium name="Photinus pyralis genome working group"/>
            <person name="Fallon T.R."/>
            <person name="Sander Lower S.E."/>
            <person name="Weng J.-K."/>
        </authorList>
    </citation>
    <scope>NUCLEOTIDE SEQUENCE</scope>
    <source>
        <strain evidence="15">TRF0915ILg1</strain>
        <tissue evidence="15">Whole body</tissue>
    </source>
</reference>
<evidence type="ECO:0000256" key="7">
    <source>
        <dbReference type="ARBA" id="ARBA00022824"/>
    </source>
</evidence>
<keyword evidence="5 13" id="KW-0349">Heme</keyword>
<dbReference type="GO" id="GO:0020037">
    <property type="term" value="F:heme binding"/>
    <property type="evidence" value="ECO:0007669"/>
    <property type="project" value="InterPro"/>
</dbReference>
<evidence type="ECO:0000256" key="4">
    <source>
        <dbReference type="ARBA" id="ARBA00010617"/>
    </source>
</evidence>
<evidence type="ECO:0000256" key="3">
    <source>
        <dbReference type="ARBA" id="ARBA00004406"/>
    </source>
</evidence>
<comment type="caution">
    <text evidence="15">The sequence shown here is derived from an EMBL/GenBank/DDBJ whole genome shotgun (WGS) entry which is preliminary data.</text>
</comment>
<dbReference type="EMBL" id="VTPC01091313">
    <property type="protein sequence ID" value="KAF2878651.1"/>
    <property type="molecule type" value="Genomic_DNA"/>
</dbReference>
<dbReference type="Gene3D" id="1.10.630.10">
    <property type="entry name" value="Cytochrome P450"/>
    <property type="match status" value="1"/>
</dbReference>
<dbReference type="InterPro" id="IPR017972">
    <property type="entry name" value="Cyt_P450_CS"/>
</dbReference>
<evidence type="ECO:0000256" key="1">
    <source>
        <dbReference type="ARBA" id="ARBA00001971"/>
    </source>
</evidence>
<evidence type="ECO:0000313" key="16">
    <source>
        <dbReference type="Proteomes" id="UP000801492"/>
    </source>
</evidence>
<dbReference type="GO" id="GO:0005789">
    <property type="term" value="C:endoplasmic reticulum membrane"/>
    <property type="evidence" value="ECO:0007669"/>
    <property type="project" value="UniProtKB-SubCell"/>
</dbReference>
<protein>
    <recommendedName>
        <fullName evidence="17">Cytochrome P450</fullName>
    </recommendedName>
</protein>
<evidence type="ECO:0000313" key="15">
    <source>
        <dbReference type="EMBL" id="KAF2878651.1"/>
    </source>
</evidence>
<evidence type="ECO:0000256" key="5">
    <source>
        <dbReference type="ARBA" id="ARBA00022617"/>
    </source>
</evidence>
<evidence type="ECO:0008006" key="17">
    <source>
        <dbReference type="Google" id="ProtNLM"/>
    </source>
</evidence>
<sequence>MLWIAVLTVLAYITYKSVIKPMSYWKKRNIVYSKPWPIFGNMPALLTRTKSFVEVLEELYNEFPDRRYNGIFAFRQPQLLIRDPELIKQITIKDFDYFMDRTRQIPEQADPIFSKILVSLNGQEWKDMRAVLSPSFTSNKMKFMFQLISECAEKFTEYFGKQSKNTISVEMKEIFTKFTNDAIATTAFGVTVDSLNEKDNEFYLMGKELTNVGVARALRFFGHSFFPALMRLLRISMFPSSFTDFFRRIIKETIEVREKYGTVRPDMIHLLLQTRTGTSLKEDNRNENEIGFAVVDASSTVKTEVQYRRTPLTDDEITAQALLFFLAGFETTATLSCFMSYELAVNPDIQKRLQNEIDEALEKCNGKITYDVLLGMKYMDMVVSETLRKWPPGIALERRCLNNYTLQPEFLNEKPLIIEKDISILIPVVGIHHDPKYFPDPDKFNPERFSVVNKPNIVPGSYLPFGAGPRSCIASRFALMETKILFFHLLATLDIVTTEKTPIPLVISKKKFVLVPDEGFWLGLQQRKKNL</sequence>
<evidence type="ECO:0000256" key="13">
    <source>
        <dbReference type="PIRSR" id="PIRSR602401-1"/>
    </source>
</evidence>
<dbReference type="Proteomes" id="UP000801492">
    <property type="component" value="Unassembled WGS sequence"/>
</dbReference>
<dbReference type="PRINTS" id="PR00385">
    <property type="entry name" value="P450"/>
</dbReference>
<dbReference type="SUPFAM" id="SSF48264">
    <property type="entry name" value="Cytochrome P450"/>
    <property type="match status" value="1"/>
</dbReference>
<dbReference type="GO" id="GO:0005506">
    <property type="term" value="F:iron ion binding"/>
    <property type="evidence" value="ECO:0007669"/>
    <property type="project" value="InterPro"/>
</dbReference>